<feature type="compositionally biased region" description="Basic and acidic residues" evidence="2">
    <location>
        <begin position="341"/>
        <end position="364"/>
    </location>
</feature>
<dbReference type="AlphaFoldDB" id="A0A813FLA5"/>
<feature type="region of interest" description="Disordered" evidence="2">
    <location>
        <begin position="82"/>
        <end position="118"/>
    </location>
</feature>
<feature type="compositionally biased region" description="Gly residues" evidence="2">
    <location>
        <begin position="82"/>
        <end position="91"/>
    </location>
</feature>
<name>A0A813FLA5_POLGL</name>
<proteinExistence type="predicted"/>
<gene>
    <name evidence="3" type="ORF">PGLA1383_LOCUS30616</name>
</gene>
<dbReference type="OrthoDB" id="6367783at2759"/>
<protein>
    <submittedName>
        <fullName evidence="3">Uncharacterized protein</fullName>
    </submittedName>
</protein>
<reference evidence="3" key="1">
    <citation type="submission" date="2021-02" db="EMBL/GenBank/DDBJ databases">
        <authorList>
            <person name="Dougan E. K."/>
            <person name="Rhodes N."/>
            <person name="Thang M."/>
            <person name="Chan C."/>
        </authorList>
    </citation>
    <scope>NUCLEOTIDE SEQUENCE</scope>
</reference>
<feature type="region of interest" description="Disordered" evidence="2">
    <location>
        <begin position="260"/>
        <end position="310"/>
    </location>
</feature>
<keyword evidence="4" id="KW-1185">Reference proteome</keyword>
<dbReference type="EMBL" id="CAJNNV010025170">
    <property type="protein sequence ID" value="CAE8612828.1"/>
    <property type="molecule type" value="Genomic_DNA"/>
</dbReference>
<dbReference type="InterPro" id="IPR029048">
    <property type="entry name" value="HSP70_C_sf"/>
</dbReference>
<feature type="compositionally biased region" description="Basic and acidic residues" evidence="2">
    <location>
        <begin position="95"/>
        <end position="118"/>
    </location>
</feature>
<comment type="caution">
    <text evidence="3">The sequence shown here is derived from an EMBL/GenBank/DDBJ whole genome shotgun (WGS) entry which is preliminary data.</text>
</comment>
<evidence type="ECO:0000256" key="1">
    <source>
        <dbReference type="SAM" id="Coils"/>
    </source>
</evidence>
<feature type="compositionally biased region" description="Basic and acidic residues" evidence="2">
    <location>
        <begin position="288"/>
        <end position="297"/>
    </location>
</feature>
<dbReference type="Gene3D" id="1.20.1270.10">
    <property type="match status" value="3"/>
</dbReference>
<dbReference type="Proteomes" id="UP000654075">
    <property type="component" value="Unassembled WGS sequence"/>
</dbReference>
<evidence type="ECO:0000313" key="4">
    <source>
        <dbReference type="Proteomes" id="UP000654075"/>
    </source>
</evidence>
<organism evidence="3 4">
    <name type="scientific">Polarella glacialis</name>
    <name type="common">Dinoflagellate</name>
    <dbReference type="NCBI Taxonomy" id="89957"/>
    <lineage>
        <taxon>Eukaryota</taxon>
        <taxon>Sar</taxon>
        <taxon>Alveolata</taxon>
        <taxon>Dinophyceae</taxon>
        <taxon>Suessiales</taxon>
        <taxon>Suessiaceae</taxon>
        <taxon>Polarella</taxon>
    </lineage>
</organism>
<sequence length="427" mass="45736">MAMLRLGGFGDAMDTMKGEKIYEDWGARNLMRFEAFLEVYQLAFVERQKVIEEEVLPMLRTRYQDAGGVGLPQGGLPGGCGGATSAGGAGSSIGDEVKSEAREAEKVRGEDENKKGKVESRNGLENCCFSVRNTANEEKLKDKFEAVDKEKNEVENKQKEIEGDVYPMLKKEYQAAGGVGLPEAGLPGGCRGATSAGGAGSSIGDEVKSVAREAEKDRGEDETNRGQVESRNGLAKCCFAIRITVNEENLKTTPSRSLVAWPEGRLPGSTKSEEKLRDEAVEEEKDEYESQQKETEGGAHPVKRKGYKAAGGAGVPQGGLSGGCAGAADAGGFGSSTVKEANSEAREAEKVKNEDETSKGKNESRNGSVRYCLTMRNTMNEEKLRGKFEAVVVAILLQTGLAFYQRPKVQVRGGWAGLAGACATGFW</sequence>
<accession>A0A813FLA5</accession>
<keyword evidence="1" id="KW-0175">Coiled coil</keyword>
<feature type="coiled-coil region" evidence="1">
    <location>
        <begin position="137"/>
        <end position="164"/>
    </location>
</feature>
<evidence type="ECO:0000313" key="3">
    <source>
        <dbReference type="EMBL" id="CAE8612828.1"/>
    </source>
</evidence>
<feature type="region of interest" description="Disordered" evidence="2">
    <location>
        <begin position="338"/>
        <end position="365"/>
    </location>
</feature>
<evidence type="ECO:0000256" key="2">
    <source>
        <dbReference type="SAM" id="MobiDB-lite"/>
    </source>
</evidence>
<dbReference type="SUPFAM" id="SSF100934">
    <property type="entry name" value="Heat shock protein 70kD (HSP70), C-terminal subdomain"/>
    <property type="match status" value="1"/>
</dbReference>